<protein>
    <submittedName>
        <fullName evidence="1">Uncharacterized protein</fullName>
    </submittedName>
</protein>
<dbReference type="AlphaFoldDB" id="A0A1C7MN74"/>
<comment type="caution">
    <text evidence="1">The sequence shown here is derived from an EMBL/GenBank/DDBJ whole genome shotgun (WGS) entry which is preliminary data.</text>
</comment>
<proteinExistence type="predicted"/>
<organism evidence="1 2">
    <name type="scientific">Grifola frondosa</name>
    <name type="common">Maitake</name>
    <name type="synonym">Polyporus frondosus</name>
    <dbReference type="NCBI Taxonomy" id="5627"/>
    <lineage>
        <taxon>Eukaryota</taxon>
        <taxon>Fungi</taxon>
        <taxon>Dikarya</taxon>
        <taxon>Basidiomycota</taxon>
        <taxon>Agaricomycotina</taxon>
        <taxon>Agaricomycetes</taxon>
        <taxon>Polyporales</taxon>
        <taxon>Grifolaceae</taxon>
        <taxon>Grifola</taxon>
    </lineage>
</organism>
<gene>
    <name evidence="1" type="ORF">A0H81_01636</name>
</gene>
<sequence>MNVKADTIAVAAHFFLKLQLFDTTRALSVNRRLSKEMITHFFGFWGSSGPSQSTMAFLLRWVIYILQSGPVEFGVEKLP</sequence>
<accession>A0A1C7MN74</accession>
<dbReference type="Proteomes" id="UP000092993">
    <property type="component" value="Unassembled WGS sequence"/>
</dbReference>
<keyword evidence="2" id="KW-1185">Reference proteome</keyword>
<reference evidence="1 2" key="1">
    <citation type="submission" date="2016-03" db="EMBL/GenBank/DDBJ databases">
        <title>Whole genome sequencing of Grifola frondosa 9006-11.</title>
        <authorList>
            <person name="Min B."/>
            <person name="Park H."/>
            <person name="Kim J.-G."/>
            <person name="Cho H."/>
            <person name="Oh Y.-L."/>
            <person name="Kong W.-S."/>
            <person name="Choi I.-G."/>
        </authorList>
    </citation>
    <scope>NUCLEOTIDE SEQUENCE [LARGE SCALE GENOMIC DNA]</scope>
    <source>
        <strain evidence="1 2">9006-11</strain>
    </source>
</reference>
<dbReference type="EMBL" id="LUGG01000002">
    <property type="protein sequence ID" value="OBZ77929.1"/>
    <property type="molecule type" value="Genomic_DNA"/>
</dbReference>
<name>A0A1C7MN74_GRIFR</name>
<evidence type="ECO:0000313" key="2">
    <source>
        <dbReference type="Proteomes" id="UP000092993"/>
    </source>
</evidence>
<evidence type="ECO:0000313" key="1">
    <source>
        <dbReference type="EMBL" id="OBZ77929.1"/>
    </source>
</evidence>